<dbReference type="RefSeq" id="WP_356959201.1">
    <property type="nucleotide sequence ID" value="NZ_JBEYBD010000025.1"/>
</dbReference>
<proteinExistence type="predicted"/>
<dbReference type="InterPro" id="IPR032710">
    <property type="entry name" value="NTF2-like_dom_sf"/>
</dbReference>
<dbReference type="InterPro" id="IPR037401">
    <property type="entry name" value="SnoaL-like"/>
</dbReference>
<dbReference type="CDD" id="cd00531">
    <property type="entry name" value="NTF2_like"/>
    <property type="match status" value="1"/>
</dbReference>
<evidence type="ECO:0000313" key="2">
    <source>
        <dbReference type="EMBL" id="MEU1956688.1"/>
    </source>
</evidence>
<dbReference type="Gene3D" id="3.10.450.50">
    <property type="match status" value="1"/>
</dbReference>
<comment type="caution">
    <text evidence="2">The sequence shown here is derived from an EMBL/GenBank/DDBJ whole genome shotgun (WGS) entry which is preliminary data.</text>
</comment>
<reference evidence="2 3" key="1">
    <citation type="submission" date="2024-06" db="EMBL/GenBank/DDBJ databases">
        <title>The Natural Products Discovery Center: Release of the First 8490 Sequenced Strains for Exploring Actinobacteria Biosynthetic Diversity.</title>
        <authorList>
            <person name="Kalkreuter E."/>
            <person name="Kautsar S.A."/>
            <person name="Yang D."/>
            <person name="Bader C.D."/>
            <person name="Teijaro C.N."/>
            <person name="Fluegel L."/>
            <person name="Davis C.M."/>
            <person name="Simpson J.R."/>
            <person name="Lauterbach L."/>
            <person name="Steele A.D."/>
            <person name="Gui C."/>
            <person name="Meng S."/>
            <person name="Li G."/>
            <person name="Viehrig K."/>
            <person name="Ye F."/>
            <person name="Su P."/>
            <person name="Kiefer A.F."/>
            <person name="Nichols A."/>
            <person name="Cepeda A.J."/>
            <person name="Yan W."/>
            <person name="Fan B."/>
            <person name="Jiang Y."/>
            <person name="Adhikari A."/>
            <person name="Zheng C.-J."/>
            <person name="Schuster L."/>
            <person name="Cowan T.M."/>
            <person name="Smanski M.J."/>
            <person name="Chevrette M.G."/>
            <person name="De Carvalho L.P.S."/>
            <person name="Shen B."/>
        </authorList>
    </citation>
    <scope>NUCLEOTIDE SEQUENCE [LARGE SCALE GENOMIC DNA]</scope>
    <source>
        <strain evidence="2 3">NPDC019708</strain>
    </source>
</reference>
<keyword evidence="3" id="KW-1185">Reference proteome</keyword>
<gene>
    <name evidence="2" type="ORF">ABZ510_33165</name>
</gene>
<dbReference type="EMBL" id="JBEYBF010000043">
    <property type="protein sequence ID" value="MEU1956688.1"/>
    <property type="molecule type" value="Genomic_DNA"/>
</dbReference>
<dbReference type="Pfam" id="PF13577">
    <property type="entry name" value="SnoaL_4"/>
    <property type="match status" value="1"/>
</dbReference>
<feature type="domain" description="SnoaL-like" evidence="1">
    <location>
        <begin position="14"/>
        <end position="124"/>
    </location>
</feature>
<organism evidence="2 3">
    <name type="scientific">Nocardia rhamnosiphila</name>
    <dbReference type="NCBI Taxonomy" id="426716"/>
    <lineage>
        <taxon>Bacteria</taxon>
        <taxon>Bacillati</taxon>
        <taxon>Actinomycetota</taxon>
        <taxon>Actinomycetes</taxon>
        <taxon>Mycobacteriales</taxon>
        <taxon>Nocardiaceae</taxon>
        <taxon>Nocardia</taxon>
    </lineage>
</organism>
<sequence length="156" mass="17250">MSKDHATLGARSARLYYRYARAVDEGDLDALRAMVTDDVKFTPSDRPTEVGVEAFLGVYRAHNALAIPVCKHMVTNVLAEASGREILTHAYFQASFFETERTLLIAGVYDDVHVEDGNELKIAHKKIRVERVLRLPAADCSMPKWPESGLDATGAS</sequence>
<evidence type="ECO:0000259" key="1">
    <source>
        <dbReference type="Pfam" id="PF13577"/>
    </source>
</evidence>
<name>A0ABV2X0N6_9NOCA</name>
<dbReference type="SUPFAM" id="SSF54427">
    <property type="entry name" value="NTF2-like"/>
    <property type="match status" value="1"/>
</dbReference>
<accession>A0ABV2X0N6</accession>
<dbReference type="Proteomes" id="UP001550628">
    <property type="component" value="Unassembled WGS sequence"/>
</dbReference>
<evidence type="ECO:0000313" key="3">
    <source>
        <dbReference type="Proteomes" id="UP001550628"/>
    </source>
</evidence>
<protein>
    <submittedName>
        <fullName evidence="2">Nuclear transport factor 2 family protein</fullName>
    </submittedName>
</protein>